<feature type="region of interest" description="Disordered" evidence="1">
    <location>
        <begin position="193"/>
        <end position="217"/>
    </location>
</feature>
<reference evidence="3 4" key="1">
    <citation type="submission" date="2016-12" db="EMBL/GenBank/DDBJ databases">
        <title>Thioflexothrix psekupsii D3 genome sequencing and assembly.</title>
        <authorList>
            <person name="Fomenkov A."/>
            <person name="Vincze T."/>
            <person name="Grabovich M."/>
            <person name="Anton B.P."/>
            <person name="Dubinina G."/>
            <person name="Orlova M."/>
            <person name="Belousova E."/>
            <person name="Roberts R.J."/>
        </authorList>
    </citation>
    <scope>NUCLEOTIDE SEQUENCE [LARGE SCALE GENOMIC DNA]</scope>
    <source>
        <strain evidence="3">D3</strain>
    </source>
</reference>
<accession>A0A251X5G6</accession>
<dbReference type="Pfam" id="PF09851">
    <property type="entry name" value="SHOCT"/>
    <property type="match status" value="1"/>
</dbReference>
<dbReference type="InterPro" id="IPR018649">
    <property type="entry name" value="SHOCT"/>
</dbReference>
<dbReference type="Proteomes" id="UP000194798">
    <property type="component" value="Unassembled WGS sequence"/>
</dbReference>
<feature type="domain" description="SHOCT" evidence="2">
    <location>
        <begin position="228"/>
        <end position="254"/>
    </location>
</feature>
<gene>
    <name evidence="3" type="ORF">TPSD3_12205</name>
</gene>
<dbReference type="EMBL" id="MSLT01000019">
    <property type="protein sequence ID" value="OUD12898.1"/>
    <property type="molecule type" value="Genomic_DNA"/>
</dbReference>
<dbReference type="OrthoDB" id="1778949at2"/>
<sequence>MNLTEQGEYLVNDLSRRYGVSVDAVTTLLQAVLNGNGTMAQFSHPELGGSGQWMQGGMTMVGDMFNYQLKTLVNGLCSELSQQLASQTLIKPLPVASGGGYGMSSGNNWWPSELGYPSASGSQNQMRYAYFSDKRRLALQINGQLSVYDTQDHAISGFSQQQGSGGSVLFNSQYGTVDVLRLPLLRGSGTLPNSSNVSYSPDSSNNSSNLPPAESFSDSAAESDIFGKIERLAELKQKGILSEEEFLKKKAELLARL</sequence>
<evidence type="ECO:0000256" key="1">
    <source>
        <dbReference type="SAM" id="MobiDB-lite"/>
    </source>
</evidence>
<keyword evidence="4" id="KW-1185">Reference proteome</keyword>
<proteinExistence type="predicted"/>
<evidence type="ECO:0000313" key="4">
    <source>
        <dbReference type="Proteomes" id="UP000194798"/>
    </source>
</evidence>
<dbReference type="RefSeq" id="WP_086488838.1">
    <property type="nucleotide sequence ID" value="NZ_MSLT01000019.1"/>
</dbReference>
<name>A0A251X5G6_9GAMM</name>
<evidence type="ECO:0000313" key="3">
    <source>
        <dbReference type="EMBL" id="OUD12898.1"/>
    </source>
</evidence>
<evidence type="ECO:0000259" key="2">
    <source>
        <dbReference type="Pfam" id="PF09851"/>
    </source>
</evidence>
<comment type="caution">
    <text evidence="3">The sequence shown here is derived from an EMBL/GenBank/DDBJ whole genome shotgun (WGS) entry which is preliminary data.</text>
</comment>
<organism evidence="3 4">
    <name type="scientific">Thioflexithrix psekupsensis</name>
    <dbReference type="NCBI Taxonomy" id="1570016"/>
    <lineage>
        <taxon>Bacteria</taxon>
        <taxon>Pseudomonadati</taxon>
        <taxon>Pseudomonadota</taxon>
        <taxon>Gammaproteobacteria</taxon>
        <taxon>Thiotrichales</taxon>
        <taxon>Thioflexithrix</taxon>
    </lineage>
</organism>
<dbReference type="AlphaFoldDB" id="A0A251X5G6"/>
<protein>
    <recommendedName>
        <fullName evidence="2">SHOCT domain-containing protein</fullName>
    </recommendedName>
</protein>